<keyword evidence="1" id="KW-0805">Transcription regulation</keyword>
<organism evidence="5 6">
    <name type="scientific">Congregibacter brevis</name>
    <dbReference type="NCBI Taxonomy" id="3081201"/>
    <lineage>
        <taxon>Bacteria</taxon>
        <taxon>Pseudomonadati</taxon>
        <taxon>Pseudomonadota</taxon>
        <taxon>Gammaproteobacteria</taxon>
        <taxon>Cellvibrionales</taxon>
        <taxon>Halieaceae</taxon>
        <taxon>Congregibacter</taxon>
    </lineage>
</organism>
<protein>
    <submittedName>
        <fullName evidence="5">Helix-turn-helix domain-containing protein</fullName>
    </submittedName>
</protein>
<dbReference type="InterPro" id="IPR018060">
    <property type="entry name" value="HTH_AraC"/>
</dbReference>
<dbReference type="InterPro" id="IPR032710">
    <property type="entry name" value="NTF2-like_dom_sf"/>
</dbReference>
<sequence>MGSPQQFVSSYLDAWNNQDPKSVVGHLSIDGTYTDVASQQRLSGKDLIEHLVDYFSNDEFRYELVGEVLSSDTTIAFQYQLVPRDPDSGKVGWSGAEFIELSGEVAQQISDYYRLPDAAPPRGAPGTRRYAKSGLSDEAMATLLASLNTAMHDDKAFLDPDLSLPHLAEAMGCSVNHLSQAINAGHSMSFFDYINQFRVAEASRMLRQKDCRFPAILDIALSVGFNSTSTFYTAFKKATGQTPAKYRRSQSPM</sequence>
<dbReference type="SMART" id="SM00342">
    <property type="entry name" value="HTH_ARAC"/>
    <property type="match status" value="1"/>
</dbReference>
<dbReference type="PROSITE" id="PS00041">
    <property type="entry name" value="HTH_ARAC_FAMILY_1"/>
    <property type="match status" value="1"/>
</dbReference>
<dbReference type="InterPro" id="IPR018062">
    <property type="entry name" value="HTH_AraC-typ_CS"/>
</dbReference>
<evidence type="ECO:0000256" key="1">
    <source>
        <dbReference type="ARBA" id="ARBA00023015"/>
    </source>
</evidence>
<gene>
    <name evidence="5" type="ORF">R0137_11180</name>
</gene>
<keyword evidence="3" id="KW-0804">Transcription</keyword>
<dbReference type="EMBL" id="CP136865">
    <property type="protein sequence ID" value="WOJ95805.1"/>
    <property type="molecule type" value="Genomic_DNA"/>
</dbReference>
<feature type="domain" description="HTH araC/xylS-type" evidence="4">
    <location>
        <begin position="137"/>
        <end position="249"/>
    </location>
</feature>
<dbReference type="SUPFAM" id="SSF54427">
    <property type="entry name" value="NTF2-like"/>
    <property type="match status" value="1"/>
</dbReference>
<dbReference type="RefSeq" id="WP_407326504.1">
    <property type="nucleotide sequence ID" value="NZ_CP136865.1"/>
</dbReference>
<dbReference type="PANTHER" id="PTHR43280">
    <property type="entry name" value="ARAC-FAMILY TRANSCRIPTIONAL REGULATOR"/>
    <property type="match status" value="1"/>
</dbReference>
<dbReference type="Pfam" id="PF12833">
    <property type="entry name" value="HTH_18"/>
    <property type="match status" value="1"/>
</dbReference>
<dbReference type="Gene3D" id="1.10.10.60">
    <property type="entry name" value="Homeodomain-like"/>
    <property type="match status" value="2"/>
</dbReference>
<reference evidence="5 6" key="1">
    <citation type="submission" date="2023-10" db="EMBL/GenBank/DDBJ databases">
        <title>Two novel species belonging to the OM43/NOR5 clade.</title>
        <authorList>
            <person name="Park M."/>
        </authorList>
    </citation>
    <scope>NUCLEOTIDE SEQUENCE [LARGE SCALE GENOMIC DNA]</scope>
    <source>
        <strain evidence="5 6">IMCC45268</strain>
    </source>
</reference>
<keyword evidence="6" id="KW-1185">Reference proteome</keyword>
<dbReference type="InterPro" id="IPR009057">
    <property type="entry name" value="Homeodomain-like_sf"/>
</dbReference>
<dbReference type="PRINTS" id="PR00032">
    <property type="entry name" value="HTHARAC"/>
</dbReference>
<dbReference type="Gene3D" id="3.10.450.50">
    <property type="match status" value="1"/>
</dbReference>
<evidence type="ECO:0000313" key="5">
    <source>
        <dbReference type="EMBL" id="WOJ95805.1"/>
    </source>
</evidence>
<dbReference type="SUPFAM" id="SSF46689">
    <property type="entry name" value="Homeodomain-like"/>
    <property type="match status" value="1"/>
</dbReference>
<dbReference type="PANTHER" id="PTHR43280:SF29">
    <property type="entry name" value="ARAC-FAMILY TRANSCRIPTIONAL REGULATOR"/>
    <property type="match status" value="1"/>
</dbReference>
<evidence type="ECO:0000256" key="2">
    <source>
        <dbReference type="ARBA" id="ARBA00023125"/>
    </source>
</evidence>
<evidence type="ECO:0000259" key="4">
    <source>
        <dbReference type="PROSITE" id="PS01124"/>
    </source>
</evidence>
<keyword evidence="2" id="KW-0238">DNA-binding</keyword>
<name>A0ABZ0IBN1_9GAMM</name>
<dbReference type="PROSITE" id="PS01124">
    <property type="entry name" value="HTH_ARAC_FAMILY_2"/>
    <property type="match status" value="1"/>
</dbReference>
<evidence type="ECO:0000313" key="6">
    <source>
        <dbReference type="Proteomes" id="UP001626549"/>
    </source>
</evidence>
<dbReference type="InterPro" id="IPR020449">
    <property type="entry name" value="Tscrpt_reg_AraC-type_HTH"/>
</dbReference>
<proteinExistence type="predicted"/>
<accession>A0ABZ0IBN1</accession>
<evidence type="ECO:0000256" key="3">
    <source>
        <dbReference type="ARBA" id="ARBA00023163"/>
    </source>
</evidence>
<dbReference type="Proteomes" id="UP001626549">
    <property type="component" value="Chromosome"/>
</dbReference>